<dbReference type="SUPFAM" id="SSF49764">
    <property type="entry name" value="HSP20-like chaperones"/>
    <property type="match status" value="1"/>
</dbReference>
<evidence type="ECO:0000256" key="8">
    <source>
        <dbReference type="ARBA" id="ARBA00023242"/>
    </source>
</evidence>
<name>A0A8C1I2S7_CYPCA</name>
<evidence type="ECO:0000256" key="2">
    <source>
        <dbReference type="ARBA" id="ARBA00004496"/>
    </source>
</evidence>
<protein>
    <recommendedName>
        <fullName evidence="3">Calcyclin-binding protein</fullName>
    </recommendedName>
</protein>
<dbReference type="GO" id="GO:0044548">
    <property type="term" value="F:S100 protein binding"/>
    <property type="evidence" value="ECO:0007669"/>
    <property type="project" value="InterPro"/>
</dbReference>
<organism evidence="13 14">
    <name type="scientific">Cyprinus carpio carpio</name>
    <dbReference type="NCBI Taxonomy" id="630221"/>
    <lineage>
        <taxon>Eukaryota</taxon>
        <taxon>Metazoa</taxon>
        <taxon>Chordata</taxon>
        <taxon>Craniata</taxon>
        <taxon>Vertebrata</taxon>
        <taxon>Euteleostomi</taxon>
        <taxon>Actinopterygii</taxon>
        <taxon>Neopterygii</taxon>
        <taxon>Teleostei</taxon>
        <taxon>Ostariophysi</taxon>
        <taxon>Cypriniformes</taxon>
        <taxon>Cyprinidae</taxon>
        <taxon>Cyprininae</taxon>
        <taxon>Cyprinus</taxon>
    </lineage>
</organism>
<keyword evidence="7" id="KW-0007">Acetylation</keyword>
<keyword evidence="4" id="KW-0963">Cytoplasm</keyword>
<dbReference type="Pfam" id="PF04969">
    <property type="entry name" value="CS"/>
    <property type="match status" value="1"/>
</dbReference>
<dbReference type="GO" id="GO:0015631">
    <property type="term" value="F:tubulin binding"/>
    <property type="evidence" value="ECO:0007669"/>
    <property type="project" value="InterPro"/>
</dbReference>
<dbReference type="PROSITE" id="PS51048">
    <property type="entry name" value="SGS"/>
    <property type="match status" value="1"/>
</dbReference>
<dbReference type="GO" id="GO:0005737">
    <property type="term" value="C:cytoplasm"/>
    <property type="evidence" value="ECO:0007669"/>
    <property type="project" value="UniProtKB-SubCell"/>
</dbReference>
<dbReference type="FunFam" id="4.10.860.10:FF:000006">
    <property type="entry name" value="calcyclin-binding protein-like"/>
    <property type="match status" value="1"/>
</dbReference>
<dbReference type="Gene3D" id="2.60.40.790">
    <property type="match status" value="1"/>
</dbReference>
<dbReference type="Ensembl" id="ENSCCRT00000100927.2">
    <property type="protein sequence ID" value="ENSCCRP00000092952.1"/>
    <property type="gene ID" value="ENSCCRG00000050266.2"/>
</dbReference>
<keyword evidence="6" id="KW-0833">Ubl conjugation pathway</keyword>
<proteinExistence type="predicted"/>
<reference evidence="13" key="2">
    <citation type="submission" date="2025-09" db="UniProtKB">
        <authorList>
            <consortium name="Ensembl"/>
        </authorList>
    </citation>
    <scope>IDENTIFICATION</scope>
</reference>
<evidence type="ECO:0000259" key="12">
    <source>
        <dbReference type="PROSITE" id="PS51203"/>
    </source>
</evidence>
<feature type="domain" description="CS" evidence="12">
    <location>
        <begin position="103"/>
        <end position="196"/>
    </location>
</feature>
<evidence type="ECO:0000256" key="5">
    <source>
        <dbReference type="ARBA" id="ARBA00022553"/>
    </source>
</evidence>
<sequence length="258" mass="29615">MDINELIAGFESDLKEITSLLEKCERQRVRDVLTQEQKKVEKELAKKRQQKLQQAKKDSGDKTDTTLKGYTVKINNYGAFIPHDIMVYTVYTWSNTPVNVLCVCVCVLGWDQSDKFVKIYITLKGVHKIPVENVEANFTERGFHVLVKDLDGKNHQMTVNNLLFPIIVAESSKKIKTDMVLVMCKKKSTKKWDCLTQVEKQSKEKDKPNLDENADPSEGLMSVLKKIYTDGDDETKRTINKAWAESQEKKAKADDFDF</sequence>
<dbReference type="CDD" id="cd06468">
    <property type="entry name" value="p23_CacyBP"/>
    <property type="match status" value="1"/>
</dbReference>
<dbReference type="GO" id="GO:0007507">
    <property type="term" value="P:heart development"/>
    <property type="evidence" value="ECO:0007669"/>
    <property type="project" value="TreeGrafter"/>
</dbReference>
<evidence type="ECO:0000313" key="14">
    <source>
        <dbReference type="Proteomes" id="UP001108240"/>
    </source>
</evidence>
<accession>A0A8C1I2S7</accession>
<dbReference type="Gene3D" id="4.10.860.10">
    <property type="entry name" value="UVR domain"/>
    <property type="match status" value="1"/>
</dbReference>
<dbReference type="PROSITE" id="PS51203">
    <property type="entry name" value="CS"/>
    <property type="match status" value="1"/>
</dbReference>
<comment type="subcellular location">
    <subcellularLocation>
        <location evidence="2">Cytoplasm</location>
    </subcellularLocation>
    <subcellularLocation>
        <location evidence="1">Nucleus</location>
    </subcellularLocation>
</comment>
<dbReference type="InterPro" id="IPR007052">
    <property type="entry name" value="CS_dom"/>
</dbReference>
<dbReference type="GO" id="GO:0005634">
    <property type="term" value="C:nucleus"/>
    <property type="evidence" value="ECO:0007669"/>
    <property type="project" value="UniProtKB-SubCell"/>
</dbReference>
<feature type="domain" description="SGS" evidence="11">
    <location>
        <begin position="181"/>
        <end position="258"/>
    </location>
</feature>
<dbReference type="AlphaFoldDB" id="A0A8C1I2S7"/>
<dbReference type="Pfam" id="PF09032">
    <property type="entry name" value="Siah-Interact_N"/>
    <property type="match status" value="1"/>
</dbReference>
<evidence type="ECO:0000256" key="9">
    <source>
        <dbReference type="ARBA" id="ARBA00025145"/>
    </source>
</evidence>
<dbReference type="InterPro" id="IPR015120">
    <property type="entry name" value="Siah-Interact_N"/>
</dbReference>
<keyword evidence="10" id="KW-0175">Coiled coil</keyword>
<dbReference type="InterPro" id="IPR007699">
    <property type="entry name" value="SGS_dom"/>
</dbReference>
<feature type="coiled-coil region" evidence="10">
    <location>
        <begin position="7"/>
        <end position="58"/>
    </location>
</feature>
<reference evidence="13" key="1">
    <citation type="submission" date="2025-08" db="UniProtKB">
        <authorList>
            <consortium name="Ensembl"/>
        </authorList>
    </citation>
    <scope>IDENTIFICATION</scope>
</reference>
<dbReference type="InterPro" id="IPR037201">
    <property type="entry name" value="CacyBP_N"/>
</dbReference>
<dbReference type="SUPFAM" id="SSF140106">
    <property type="entry name" value="Calcyclin-binding protein-like"/>
    <property type="match status" value="1"/>
</dbReference>
<evidence type="ECO:0000256" key="6">
    <source>
        <dbReference type="ARBA" id="ARBA00022786"/>
    </source>
</evidence>
<evidence type="ECO:0000256" key="1">
    <source>
        <dbReference type="ARBA" id="ARBA00004123"/>
    </source>
</evidence>
<evidence type="ECO:0000313" key="13">
    <source>
        <dbReference type="Ensembl" id="ENSCCRP00000092952.1"/>
    </source>
</evidence>
<dbReference type="FunFam" id="2.60.40.790:FF:000006">
    <property type="entry name" value="calcyclin-binding protein-like"/>
    <property type="match status" value="1"/>
</dbReference>
<evidence type="ECO:0000259" key="11">
    <source>
        <dbReference type="PROSITE" id="PS51048"/>
    </source>
</evidence>
<keyword evidence="8" id="KW-0539">Nucleus</keyword>
<evidence type="ECO:0000256" key="3">
    <source>
        <dbReference type="ARBA" id="ARBA00015702"/>
    </source>
</evidence>
<dbReference type="PANTHER" id="PTHR13164">
    <property type="entry name" value="CALICYLIN BINDING PROTEIN"/>
    <property type="match status" value="1"/>
</dbReference>
<dbReference type="PANTHER" id="PTHR13164:SF3">
    <property type="entry name" value="CALCYCLIN-BINDING PROTEIN"/>
    <property type="match status" value="1"/>
</dbReference>
<dbReference type="Pfam" id="PF05002">
    <property type="entry name" value="SGS"/>
    <property type="match status" value="1"/>
</dbReference>
<dbReference type="Proteomes" id="UP001108240">
    <property type="component" value="Unplaced"/>
</dbReference>
<evidence type="ECO:0000256" key="7">
    <source>
        <dbReference type="ARBA" id="ARBA00022990"/>
    </source>
</evidence>
<dbReference type="InterPro" id="IPR037893">
    <property type="entry name" value="CS_CacyBP"/>
</dbReference>
<keyword evidence="14" id="KW-1185">Reference proteome</keyword>
<evidence type="ECO:0000256" key="4">
    <source>
        <dbReference type="ARBA" id="ARBA00022490"/>
    </source>
</evidence>
<dbReference type="GeneTree" id="ENSGT00390000016470"/>
<dbReference type="InterPro" id="IPR052289">
    <property type="entry name" value="Calcyclin-binding_UBL-bridge"/>
</dbReference>
<evidence type="ECO:0000256" key="10">
    <source>
        <dbReference type="SAM" id="Coils"/>
    </source>
</evidence>
<dbReference type="OMA" id="KNTRWDY"/>
<dbReference type="GO" id="GO:0031625">
    <property type="term" value="F:ubiquitin protein ligase binding"/>
    <property type="evidence" value="ECO:0007669"/>
    <property type="project" value="InterPro"/>
</dbReference>
<dbReference type="InterPro" id="IPR008978">
    <property type="entry name" value="HSP20-like_chaperone"/>
</dbReference>
<keyword evidence="5" id="KW-0597">Phosphoprotein</keyword>
<comment type="function">
    <text evidence="9">May be involved in calcium-dependent ubiquitination and subsequent proteasomal degradation of target proteins. Probably serves as a molecular bridge in ubiquitin E3 complexes. Participates in the ubiquitin-mediated degradation of beta-catenin (CTNNB1).</text>
</comment>